<reference evidence="1" key="1">
    <citation type="submission" date="2019-03" db="EMBL/GenBank/DDBJ databases">
        <authorList>
            <person name="Mank J."/>
            <person name="Almeida P."/>
        </authorList>
    </citation>
    <scope>NUCLEOTIDE SEQUENCE</scope>
    <source>
        <strain evidence="1">78183</strain>
    </source>
</reference>
<organism evidence="1">
    <name type="scientific">Salix viminalis</name>
    <name type="common">Common osier</name>
    <name type="synonym">Basket willow</name>
    <dbReference type="NCBI Taxonomy" id="40686"/>
    <lineage>
        <taxon>Eukaryota</taxon>
        <taxon>Viridiplantae</taxon>
        <taxon>Streptophyta</taxon>
        <taxon>Embryophyta</taxon>
        <taxon>Tracheophyta</taxon>
        <taxon>Spermatophyta</taxon>
        <taxon>Magnoliopsida</taxon>
        <taxon>eudicotyledons</taxon>
        <taxon>Gunneridae</taxon>
        <taxon>Pentapetalae</taxon>
        <taxon>rosids</taxon>
        <taxon>fabids</taxon>
        <taxon>Malpighiales</taxon>
        <taxon>Salicaceae</taxon>
        <taxon>Saliceae</taxon>
        <taxon>Salix</taxon>
    </lineage>
</organism>
<protein>
    <submittedName>
        <fullName evidence="1">Uncharacterized protein</fullName>
    </submittedName>
</protein>
<name>A0A6N2N689_SALVM</name>
<dbReference type="AlphaFoldDB" id="A0A6N2N689"/>
<accession>A0A6N2N689</accession>
<evidence type="ECO:0000313" key="1">
    <source>
        <dbReference type="EMBL" id="VFU61500.1"/>
    </source>
</evidence>
<dbReference type="EMBL" id="CAADRP010002118">
    <property type="protein sequence ID" value="VFU61500.1"/>
    <property type="molecule type" value="Genomic_DNA"/>
</dbReference>
<gene>
    <name evidence="1" type="ORF">SVIM_LOCUS460499</name>
</gene>
<sequence>MRLDLFVIDANNLGFLLITKPHPTLSGSLVLVIGSALVALTTIMHHEKSARSVGNQRRWQQCQQLQCLECLSQLMHIIMPGALEDQTKG</sequence>
<proteinExistence type="predicted"/>